<evidence type="ECO:0000256" key="9">
    <source>
        <dbReference type="SAM" id="MobiDB-lite"/>
    </source>
</evidence>
<comment type="similarity">
    <text evidence="7">Belongs to the cation transport ATPase (P-type) (TC 3.A.3) family. Type IV subfamily.</text>
</comment>
<comment type="catalytic activity">
    <reaction evidence="7">
        <text>ATP + H2O + phospholipidSide 1 = ADP + phosphate + phospholipidSide 2.</text>
        <dbReference type="EC" id="7.6.2.1"/>
    </reaction>
</comment>
<feature type="domain" description="P-type ATPase N-terminal" evidence="11">
    <location>
        <begin position="183"/>
        <end position="247"/>
    </location>
</feature>
<feature type="region of interest" description="Disordered" evidence="9">
    <location>
        <begin position="1"/>
        <end position="81"/>
    </location>
</feature>
<comment type="cofactor">
    <cofactor evidence="6">
        <name>Mg(2+)</name>
        <dbReference type="ChEBI" id="CHEBI:18420"/>
    </cofactor>
</comment>
<evidence type="ECO:0000256" key="8">
    <source>
        <dbReference type="SAM" id="Coils"/>
    </source>
</evidence>
<gene>
    <name evidence="12" type="ORF">AV274_2182</name>
</gene>
<dbReference type="Gene3D" id="3.40.50.1000">
    <property type="entry name" value="HAD superfamily/HAD-like"/>
    <property type="match status" value="1"/>
</dbReference>
<evidence type="ECO:0000256" key="4">
    <source>
        <dbReference type="PIRSR" id="PIRSR606539-1"/>
    </source>
</evidence>
<keyword evidence="1 7" id="KW-0812">Transmembrane</keyword>
<keyword evidence="5 7" id="KW-0067">ATP-binding</keyword>
<dbReference type="GO" id="GO:0140326">
    <property type="term" value="F:ATPase-coupled intramembrane lipid transporter activity"/>
    <property type="evidence" value="ECO:0007669"/>
    <property type="project" value="UniProtKB-EC"/>
</dbReference>
<feature type="binding site" evidence="5">
    <location>
        <position position="737"/>
    </location>
    <ligand>
        <name>ATP</name>
        <dbReference type="ChEBI" id="CHEBI:30616"/>
    </ligand>
</feature>
<dbReference type="InterPro" id="IPR032631">
    <property type="entry name" value="P-type_ATPase_N"/>
</dbReference>
<accession>A0A196SIG6</accession>
<evidence type="ECO:0000259" key="10">
    <source>
        <dbReference type="Pfam" id="PF00122"/>
    </source>
</evidence>
<comment type="subcellular location">
    <subcellularLocation>
        <location evidence="7">Membrane</location>
        <topology evidence="7">Multi-pass membrane protein</topology>
    </subcellularLocation>
</comment>
<evidence type="ECO:0000313" key="13">
    <source>
        <dbReference type="Proteomes" id="UP000078348"/>
    </source>
</evidence>
<comment type="caution">
    <text evidence="7">Lacks conserved residue(s) required for the propagation of feature annotation.</text>
</comment>
<feature type="binding site" evidence="5">
    <location>
        <position position="560"/>
    </location>
    <ligand>
        <name>ATP</name>
        <dbReference type="ChEBI" id="CHEBI:30616"/>
    </ligand>
</feature>
<dbReference type="PROSITE" id="PS00154">
    <property type="entry name" value="ATPASE_E1_E2"/>
    <property type="match status" value="1"/>
</dbReference>
<feature type="binding site" evidence="5">
    <location>
        <position position="880"/>
    </location>
    <ligand>
        <name>ATP</name>
        <dbReference type="ChEBI" id="CHEBI:30616"/>
    </ligand>
</feature>
<keyword evidence="2 7" id="KW-1133">Transmembrane helix</keyword>
<keyword evidence="5 7" id="KW-0547">Nucleotide-binding</keyword>
<dbReference type="Gene3D" id="3.40.1110.10">
    <property type="entry name" value="Calcium-transporting ATPase, cytoplasmic domain N"/>
    <property type="match status" value="1"/>
</dbReference>
<dbReference type="InterPro" id="IPR023298">
    <property type="entry name" value="ATPase_P-typ_TM_dom_sf"/>
</dbReference>
<dbReference type="GO" id="GO:0000287">
    <property type="term" value="F:magnesium ion binding"/>
    <property type="evidence" value="ECO:0007669"/>
    <property type="project" value="UniProtKB-UniRule"/>
</dbReference>
<dbReference type="InterPro" id="IPR023299">
    <property type="entry name" value="ATPase_P-typ_cyto_dom_N"/>
</dbReference>
<evidence type="ECO:0000256" key="1">
    <source>
        <dbReference type="ARBA" id="ARBA00022692"/>
    </source>
</evidence>
<dbReference type="STRING" id="478820.A0A196SIG6"/>
<evidence type="ECO:0000256" key="7">
    <source>
        <dbReference type="RuleBase" id="RU362033"/>
    </source>
</evidence>
<dbReference type="Pfam" id="PF16209">
    <property type="entry name" value="PhoLip_ATPase_N"/>
    <property type="match status" value="1"/>
</dbReference>
<dbReference type="GO" id="GO:0005524">
    <property type="term" value="F:ATP binding"/>
    <property type="evidence" value="ECO:0007669"/>
    <property type="project" value="UniProtKB-UniRule"/>
</dbReference>
<feature type="binding site" evidence="5">
    <location>
        <position position="659"/>
    </location>
    <ligand>
        <name>ATP</name>
        <dbReference type="ChEBI" id="CHEBI:30616"/>
    </ligand>
</feature>
<dbReference type="InterPro" id="IPR036412">
    <property type="entry name" value="HAD-like_sf"/>
</dbReference>
<comment type="caution">
    <text evidence="12">The sequence shown here is derived from an EMBL/GenBank/DDBJ whole genome shotgun (WGS) entry which is preliminary data.</text>
</comment>
<keyword evidence="8" id="KW-0175">Coiled coil</keyword>
<evidence type="ECO:0000313" key="12">
    <source>
        <dbReference type="EMBL" id="OAO16101.1"/>
    </source>
</evidence>
<feature type="binding site" evidence="6">
    <location>
        <position position="560"/>
    </location>
    <ligand>
        <name>Mg(2+)</name>
        <dbReference type="ChEBI" id="CHEBI:18420"/>
    </ligand>
</feature>
<keyword evidence="13" id="KW-1185">Reference proteome</keyword>
<feature type="compositionally biased region" description="Basic and acidic residues" evidence="9">
    <location>
        <begin position="103"/>
        <end position="118"/>
    </location>
</feature>
<dbReference type="InterPro" id="IPR018303">
    <property type="entry name" value="ATPase_P-typ_P_site"/>
</dbReference>
<keyword evidence="6" id="KW-0479">Metal-binding</keyword>
<dbReference type="InterPro" id="IPR023214">
    <property type="entry name" value="HAD_sf"/>
</dbReference>
<dbReference type="NCBIfam" id="TIGR01652">
    <property type="entry name" value="ATPase-Plipid"/>
    <property type="match status" value="1"/>
</dbReference>
<feature type="binding site" evidence="5">
    <location>
        <position position="713"/>
    </location>
    <ligand>
        <name>ATP</name>
        <dbReference type="ChEBI" id="CHEBI:30616"/>
    </ligand>
</feature>
<protein>
    <recommendedName>
        <fullName evidence="7">Phospholipid-transporting ATPase</fullName>
        <ecNumber evidence="7">7.6.2.1</ecNumber>
    </recommendedName>
</protein>
<reference evidence="12 13" key="1">
    <citation type="submission" date="2016-05" db="EMBL/GenBank/DDBJ databases">
        <title>Nuclear genome of Blastocystis sp. subtype 1 NandII.</title>
        <authorList>
            <person name="Gentekaki E."/>
            <person name="Curtis B."/>
            <person name="Stairs C."/>
            <person name="Eme L."/>
            <person name="Herman E."/>
            <person name="Klimes V."/>
            <person name="Arias M.C."/>
            <person name="Elias M."/>
            <person name="Hilliou F."/>
            <person name="Klute M."/>
            <person name="Malik S.-B."/>
            <person name="Pightling A."/>
            <person name="Rachubinski R."/>
            <person name="Salas D."/>
            <person name="Schlacht A."/>
            <person name="Suga H."/>
            <person name="Archibald J."/>
            <person name="Ball S.G."/>
            <person name="Clark G."/>
            <person name="Dacks J."/>
            <person name="Van Der Giezen M."/>
            <person name="Tsaousis A."/>
            <person name="Roger A."/>
        </authorList>
    </citation>
    <scope>NUCLEOTIDE SEQUENCE [LARGE SCALE GENOMIC DNA]</scope>
    <source>
        <strain evidence="13">ATCC 50177 / NandII</strain>
    </source>
</reference>
<dbReference type="GO" id="GO:0005783">
    <property type="term" value="C:endoplasmic reticulum"/>
    <property type="evidence" value="ECO:0007669"/>
    <property type="project" value="TreeGrafter"/>
</dbReference>
<feature type="transmembrane region" description="Helical" evidence="7">
    <location>
        <begin position="491"/>
        <end position="513"/>
    </location>
</feature>
<dbReference type="SUPFAM" id="SSF81660">
    <property type="entry name" value="Metal cation-transporting ATPase, ATP-binding domain N"/>
    <property type="match status" value="1"/>
</dbReference>
<evidence type="ECO:0000256" key="6">
    <source>
        <dbReference type="PIRSR" id="PIRSR606539-3"/>
    </source>
</evidence>
<name>A0A196SIG6_BLAHN</name>
<dbReference type="InterPro" id="IPR008250">
    <property type="entry name" value="ATPase_P-typ_transduc_dom_A_sf"/>
</dbReference>
<feature type="domain" description="P-type ATPase A" evidence="10">
    <location>
        <begin position="283"/>
        <end position="366"/>
    </location>
</feature>
<feature type="active site" description="4-aspartylphosphate intermediate" evidence="4">
    <location>
        <position position="558"/>
    </location>
</feature>
<dbReference type="OrthoDB" id="377733at2759"/>
<dbReference type="InterPro" id="IPR006539">
    <property type="entry name" value="P-type_ATPase_IV"/>
</dbReference>
<dbReference type="PANTHER" id="PTHR24092:SF175">
    <property type="entry name" value="PHOSPHOLIPID-TRANSPORTING ATPASE"/>
    <property type="match status" value="1"/>
</dbReference>
<dbReference type="PANTHER" id="PTHR24092">
    <property type="entry name" value="PROBABLE PHOSPHOLIPID-TRANSPORTING ATPASE"/>
    <property type="match status" value="1"/>
</dbReference>
<dbReference type="Gene3D" id="2.70.150.10">
    <property type="entry name" value="Calcium-transporting ATPase, cytoplasmic transduction domain A"/>
    <property type="match status" value="1"/>
</dbReference>
<feature type="compositionally biased region" description="Polar residues" evidence="9">
    <location>
        <begin position="44"/>
        <end position="54"/>
    </location>
</feature>
<dbReference type="SUPFAM" id="SSF56784">
    <property type="entry name" value="HAD-like"/>
    <property type="match status" value="1"/>
</dbReference>
<dbReference type="InterPro" id="IPR059000">
    <property type="entry name" value="ATPase_P-type_domA"/>
</dbReference>
<evidence type="ECO:0000259" key="11">
    <source>
        <dbReference type="Pfam" id="PF16209"/>
    </source>
</evidence>
<feature type="binding site" evidence="5">
    <location>
        <position position="558"/>
    </location>
    <ligand>
        <name>ATP</name>
        <dbReference type="ChEBI" id="CHEBI:30616"/>
    </ligand>
</feature>
<dbReference type="Proteomes" id="UP000078348">
    <property type="component" value="Unassembled WGS sequence"/>
</dbReference>
<feature type="compositionally biased region" description="Polar residues" evidence="9">
    <location>
        <begin position="16"/>
        <end position="31"/>
    </location>
</feature>
<dbReference type="EMBL" id="LXWW01000099">
    <property type="protein sequence ID" value="OAO16101.1"/>
    <property type="molecule type" value="Genomic_DNA"/>
</dbReference>
<evidence type="ECO:0000256" key="5">
    <source>
        <dbReference type="PIRSR" id="PIRSR606539-2"/>
    </source>
</evidence>
<organism evidence="12 13">
    <name type="scientific">Blastocystis sp. subtype 1 (strain ATCC 50177 / NandII)</name>
    <dbReference type="NCBI Taxonomy" id="478820"/>
    <lineage>
        <taxon>Eukaryota</taxon>
        <taxon>Sar</taxon>
        <taxon>Stramenopiles</taxon>
        <taxon>Bigyra</taxon>
        <taxon>Opalozoa</taxon>
        <taxon>Opalinata</taxon>
        <taxon>Blastocystidae</taxon>
        <taxon>Blastocystis</taxon>
    </lineage>
</organism>
<feature type="compositionally biased region" description="Basic and acidic residues" evidence="9">
    <location>
        <begin position="57"/>
        <end position="73"/>
    </location>
</feature>
<feature type="binding site" evidence="5">
    <location>
        <position position="882"/>
    </location>
    <ligand>
        <name>ATP</name>
        <dbReference type="ChEBI" id="CHEBI:30616"/>
    </ligand>
</feature>
<evidence type="ECO:0000256" key="2">
    <source>
        <dbReference type="ARBA" id="ARBA00022989"/>
    </source>
</evidence>
<proteinExistence type="inferred from homology"/>
<feature type="binding site" evidence="6">
    <location>
        <position position="558"/>
    </location>
    <ligand>
        <name>Mg(2+)</name>
        <dbReference type="ChEBI" id="CHEBI:18420"/>
    </ligand>
</feature>
<feature type="region of interest" description="Disordered" evidence="9">
    <location>
        <begin position="93"/>
        <end position="137"/>
    </location>
</feature>
<keyword evidence="3 7" id="KW-0472">Membrane</keyword>
<dbReference type="Pfam" id="PF13246">
    <property type="entry name" value="Cation_ATPase"/>
    <property type="match status" value="1"/>
</dbReference>
<feature type="binding site" evidence="5">
    <location>
        <position position="881"/>
    </location>
    <ligand>
        <name>ATP</name>
        <dbReference type="ChEBI" id="CHEBI:30616"/>
    </ligand>
</feature>
<evidence type="ECO:0000256" key="3">
    <source>
        <dbReference type="ARBA" id="ARBA00023136"/>
    </source>
</evidence>
<dbReference type="GO" id="GO:0005886">
    <property type="term" value="C:plasma membrane"/>
    <property type="evidence" value="ECO:0007669"/>
    <property type="project" value="TreeGrafter"/>
</dbReference>
<dbReference type="SUPFAM" id="SSF81665">
    <property type="entry name" value="Calcium ATPase, transmembrane domain M"/>
    <property type="match status" value="1"/>
</dbReference>
<feature type="coiled-coil region" evidence="8">
    <location>
        <begin position="773"/>
        <end position="841"/>
    </location>
</feature>
<feature type="transmembrane region" description="Helical" evidence="7">
    <location>
        <begin position="242"/>
        <end position="260"/>
    </location>
</feature>
<dbReference type="PRINTS" id="PR00119">
    <property type="entry name" value="CATATPASE"/>
</dbReference>
<dbReference type="EC" id="7.6.2.1" evidence="7"/>
<keyword evidence="7" id="KW-1278">Translocase</keyword>
<dbReference type="GO" id="GO:0045332">
    <property type="term" value="P:phospholipid translocation"/>
    <property type="evidence" value="ECO:0007669"/>
    <property type="project" value="TreeGrafter"/>
</dbReference>
<dbReference type="AlphaFoldDB" id="A0A196SIG6"/>
<feature type="binding site" evidence="5">
    <location>
        <position position="559"/>
    </location>
    <ligand>
        <name>ATP</name>
        <dbReference type="ChEBI" id="CHEBI:30616"/>
    </ligand>
</feature>
<sequence length="964" mass="107498">MQSKTLASKELFSDGSEASETSSVFEESSLSPDADDEPKPFLATLSSRTLQSSAHAVVERENNSGEDGPEKKSVSRPMSGEIVLNEVKNLTSHRRILSLTPQDRSRSGSEPKRDDSPDNSHPPEVIEATKQSTSTDMRDPLECTRSYVNIHASRRAFNTKLTQRMNKQQSDEARMQSLMLMNIFLNRRDQNQGRFPRNVYITSKYTAWNFLFINLFEQFSRVANFVFLLVTLVQLIPGVSPFNIWSTLLPLIFILLVTALKEGYEDLLRHRADNVTNHVLYQRVTPDGRVKEVPSCELVAGDVVVVKDQENIPADMLVLACSDSDGTCYVDTSSLDGETNLKEKQAVEITKKTDAPASLGTLTGTLTCQVPCKELSAFQGVISIHAGENGAPAEEAVDSRSLLLRGSVLRNSNWVAGVIVYTGRLTKLHLNTSASKFKFSGIETSLNSFVPKVLFLQLALTLICTCAARLYDQDILALGLITEVSPVHDWIYGFLTFFILFSYFVPMSLYVVFEFSRTVQGAFMERDLDMYVENEGGMKVSTSSLNEELGNVEFILSDKTGTLTKNNMKCCGFSMGGYLFAASAFEQVPAGKAELSDAGYQRHVEEVKALLTQCNNGRECSELEEEYVVNFLRALLLCNSIKPVEQDGHIVLRSESADEEAIVEGALKLGWKLLLRTKDSVVIQEGYPSVSGDAISEATHGVHKFEVLHELPFSSARQRMTVLVRDLWNGKICLYSKGADAKILSLSCDSDVFRRTSHASCKAPFMYTVEGNLDEVEIEREEMLLRIAAFSEKQSQEGYRLLLVGGRYVAADEYASWEKELEKAEKTMKNREESIEAAFARIEQSMSILGATSVEDELQDHIKEDIQFLREGGITVAMATGDKKETALIIARNCGLYTDAMRAFDLTGSKREALLRLENALDFAGYRKHLQRLAYEKKNGGWWSRLRGCCWRRPGLALGCANSY</sequence>
<feature type="transmembrane region" description="Helical" evidence="7">
    <location>
        <begin position="219"/>
        <end position="236"/>
    </location>
</feature>
<feature type="binding site" evidence="5">
    <location>
        <position position="800"/>
    </location>
    <ligand>
        <name>ATP</name>
        <dbReference type="ChEBI" id="CHEBI:30616"/>
    </ligand>
</feature>
<dbReference type="Pfam" id="PF00122">
    <property type="entry name" value="E1-E2_ATPase"/>
    <property type="match status" value="1"/>
</dbReference>
<dbReference type="SUPFAM" id="SSF81653">
    <property type="entry name" value="Calcium ATPase, transduction domain A"/>
    <property type="match status" value="1"/>
</dbReference>
<keyword evidence="6 7" id="KW-0460">Magnesium</keyword>